<dbReference type="InterPro" id="IPR002159">
    <property type="entry name" value="CD36_fam"/>
</dbReference>
<evidence type="ECO:0000256" key="6">
    <source>
        <dbReference type="ARBA" id="ARBA00023136"/>
    </source>
</evidence>
<evidence type="ECO:0000256" key="1">
    <source>
        <dbReference type="ARBA" id="ARBA00004236"/>
    </source>
</evidence>
<dbReference type="Pfam" id="PF01130">
    <property type="entry name" value="CD36"/>
    <property type="match status" value="1"/>
</dbReference>
<dbReference type="GO" id="GO:0005737">
    <property type="term" value="C:cytoplasm"/>
    <property type="evidence" value="ECO:0007669"/>
    <property type="project" value="TreeGrafter"/>
</dbReference>
<dbReference type="AlphaFoldDB" id="A0AAN9TBP3"/>
<keyword evidence="3" id="KW-1003">Cell membrane</keyword>
<keyword evidence="6 8" id="KW-0472">Membrane</keyword>
<evidence type="ECO:0000256" key="5">
    <source>
        <dbReference type="ARBA" id="ARBA00022989"/>
    </source>
</evidence>
<comment type="similarity">
    <text evidence="2">Belongs to the CD36 family.</text>
</comment>
<keyword evidence="5 8" id="KW-1133">Transmembrane helix</keyword>
<feature type="transmembrane region" description="Helical" evidence="8">
    <location>
        <begin position="454"/>
        <end position="474"/>
    </location>
</feature>
<keyword evidence="10" id="KW-1185">Reference proteome</keyword>
<name>A0AAN9TBP3_9HEMI</name>
<organism evidence="9 10">
    <name type="scientific">Parthenolecanium corni</name>
    <dbReference type="NCBI Taxonomy" id="536013"/>
    <lineage>
        <taxon>Eukaryota</taxon>
        <taxon>Metazoa</taxon>
        <taxon>Ecdysozoa</taxon>
        <taxon>Arthropoda</taxon>
        <taxon>Hexapoda</taxon>
        <taxon>Insecta</taxon>
        <taxon>Pterygota</taxon>
        <taxon>Neoptera</taxon>
        <taxon>Paraneoptera</taxon>
        <taxon>Hemiptera</taxon>
        <taxon>Sternorrhyncha</taxon>
        <taxon>Coccoidea</taxon>
        <taxon>Coccidae</taxon>
        <taxon>Parthenolecanium</taxon>
    </lineage>
</organism>
<sequence length="522" mass="58833">MVKQKFFEVCRGSAVVSLILGFLAVLLGIAVVLIQPHKLYRHAKLTFTEDGESFLLWLKPNIDPIMKLYAYNITNKDAFLAGKEKLRVEQVGPYIYKEISDYLDPKFNHTEGTVTITPTDRMEWIPHLNTRSEDDIFFTPNVVMLLFANQFAGKLWPISFLANKTLQETNSSAILKQSLKQILYGTNDNPILKMGHALASFWIKFDKMGLFDRVCDLAGETETVYTGEKDFKLAGRLAMYNNLTYLPKWDSPCNNLTGSSDGKKFGNDLAPGETLYFYRRIMCRTLPLVPSGPKIISDQGIPTVPYKFRNDTMDSRALNLRVKNDCYCTNDTCLPKGLLDTSKCYYGFSTAMSFPHFFEGDPKLSKNIEGLSPNEKLHSSYMYINPDAGIITNCSMKLQFNIVMKNVSEMTGVRQFSNLVIPITWADVGFSGLESETAFKIFMALRVFPVVEKVFIVIMLLVGSVLIYLNVGVLQSGHRKATTQAIQIVKTRIIKDERPISGDVLAASDNLLKKENGQIHNT</sequence>
<evidence type="ECO:0000256" key="8">
    <source>
        <dbReference type="SAM" id="Phobius"/>
    </source>
</evidence>
<evidence type="ECO:0000256" key="2">
    <source>
        <dbReference type="ARBA" id="ARBA00010532"/>
    </source>
</evidence>
<keyword evidence="7" id="KW-0325">Glycoprotein</keyword>
<evidence type="ECO:0000256" key="3">
    <source>
        <dbReference type="ARBA" id="ARBA00022475"/>
    </source>
</evidence>
<evidence type="ECO:0000313" key="10">
    <source>
        <dbReference type="Proteomes" id="UP001367676"/>
    </source>
</evidence>
<keyword evidence="4 8" id="KW-0812">Transmembrane</keyword>
<feature type="transmembrane region" description="Helical" evidence="8">
    <location>
        <begin position="12"/>
        <end position="34"/>
    </location>
</feature>
<dbReference type="Proteomes" id="UP001367676">
    <property type="component" value="Unassembled WGS sequence"/>
</dbReference>
<comment type="caution">
    <text evidence="9">The sequence shown here is derived from an EMBL/GenBank/DDBJ whole genome shotgun (WGS) entry which is preliminary data.</text>
</comment>
<evidence type="ECO:0000256" key="4">
    <source>
        <dbReference type="ARBA" id="ARBA00022692"/>
    </source>
</evidence>
<proteinExistence type="inferred from homology"/>
<dbReference type="GO" id="GO:0005044">
    <property type="term" value="F:scavenger receptor activity"/>
    <property type="evidence" value="ECO:0007669"/>
    <property type="project" value="TreeGrafter"/>
</dbReference>
<gene>
    <name evidence="9" type="ORF">V9T40_013715</name>
</gene>
<evidence type="ECO:0000256" key="7">
    <source>
        <dbReference type="ARBA" id="ARBA00023180"/>
    </source>
</evidence>
<evidence type="ECO:0000313" key="9">
    <source>
        <dbReference type="EMBL" id="KAK7582270.1"/>
    </source>
</evidence>
<dbReference type="PANTHER" id="PTHR11923:SF67">
    <property type="entry name" value="RE68569P"/>
    <property type="match status" value="1"/>
</dbReference>
<accession>A0AAN9TBP3</accession>
<protein>
    <recommendedName>
        <fullName evidence="11">Scavenger receptor class B member 1</fullName>
    </recommendedName>
</protein>
<reference evidence="9 10" key="1">
    <citation type="submission" date="2024-03" db="EMBL/GenBank/DDBJ databases">
        <title>Adaptation during the transition from Ophiocordyceps entomopathogen to insect associate is accompanied by gene loss and intensified selection.</title>
        <authorList>
            <person name="Ward C.M."/>
            <person name="Onetto C.A."/>
            <person name="Borneman A.R."/>
        </authorList>
    </citation>
    <scope>NUCLEOTIDE SEQUENCE [LARGE SCALE GENOMIC DNA]</scope>
    <source>
        <strain evidence="9">AWRI1</strain>
        <tissue evidence="9">Single Adult Female</tissue>
    </source>
</reference>
<evidence type="ECO:0008006" key="11">
    <source>
        <dbReference type="Google" id="ProtNLM"/>
    </source>
</evidence>
<dbReference type="GO" id="GO:0005886">
    <property type="term" value="C:plasma membrane"/>
    <property type="evidence" value="ECO:0007669"/>
    <property type="project" value="UniProtKB-SubCell"/>
</dbReference>
<comment type="subcellular location">
    <subcellularLocation>
        <location evidence="1">Cell membrane</location>
    </subcellularLocation>
</comment>
<dbReference type="EMBL" id="JBBCAQ010000033">
    <property type="protein sequence ID" value="KAK7582270.1"/>
    <property type="molecule type" value="Genomic_DNA"/>
</dbReference>
<dbReference type="PANTHER" id="PTHR11923">
    <property type="entry name" value="SCAVENGER RECEPTOR CLASS B TYPE-1 SR-B1"/>
    <property type="match status" value="1"/>
</dbReference>
<dbReference type="PRINTS" id="PR01609">
    <property type="entry name" value="CD36FAMILY"/>
</dbReference>